<evidence type="ECO:0008006" key="3">
    <source>
        <dbReference type="Google" id="ProtNLM"/>
    </source>
</evidence>
<dbReference type="EMBL" id="JAAGSC010000044">
    <property type="protein sequence ID" value="NDY96805.1"/>
    <property type="molecule type" value="Genomic_DNA"/>
</dbReference>
<comment type="caution">
    <text evidence="1">The sequence shown here is derived from an EMBL/GenBank/DDBJ whole genome shotgun (WGS) entry which is preliminary data.</text>
</comment>
<dbReference type="InterPro" id="IPR012334">
    <property type="entry name" value="Pectin_lyas_fold"/>
</dbReference>
<dbReference type="NCBIfam" id="NF041518">
    <property type="entry name" value="choice_anch_Q"/>
    <property type="match status" value="1"/>
</dbReference>
<name>A0A845VA70_9GAMM</name>
<dbReference type="InterPro" id="IPR011050">
    <property type="entry name" value="Pectin_lyase_fold/virulence"/>
</dbReference>
<gene>
    <name evidence="1" type="ORF">G3I74_13815</name>
</gene>
<proteinExistence type="predicted"/>
<evidence type="ECO:0000313" key="2">
    <source>
        <dbReference type="Proteomes" id="UP000484885"/>
    </source>
</evidence>
<organism evidence="1 2">
    <name type="scientific">Wenzhouxiangella limi</name>
    <dbReference type="NCBI Taxonomy" id="2707351"/>
    <lineage>
        <taxon>Bacteria</taxon>
        <taxon>Pseudomonadati</taxon>
        <taxon>Pseudomonadota</taxon>
        <taxon>Gammaproteobacteria</taxon>
        <taxon>Chromatiales</taxon>
        <taxon>Wenzhouxiangellaceae</taxon>
        <taxon>Wenzhouxiangella</taxon>
    </lineage>
</organism>
<dbReference type="AlphaFoldDB" id="A0A845VA70"/>
<dbReference type="Proteomes" id="UP000484885">
    <property type="component" value="Unassembled WGS sequence"/>
</dbReference>
<evidence type="ECO:0000313" key="1">
    <source>
        <dbReference type="EMBL" id="NDY96805.1"/>
    </source>
</evidence>
<dbReference type="InterPro" id="IPR059226">
    <property type="entry name" value="Choice_anch_Q_dom"/>
</dbReference>
<sequence length="635" mass="66947">MTVSRTDPTLTRLQRRLQAHPARHKIISQHPPMVATMRLGIRLANVGLLALLGLSEFSAGATLTYPGAAPCDDTLQACLDGAAAGDIVELATNAPIDEDLAITKSLTLRAADGFAPVIGGGADERSVDVCSFFAPVTAPISVALDGLRFDLTAVRCALAFDRPQHRLTVRNSTFRFVKDASGPPILDFSLQSAADIVIERNVVEFALDHNAVPAIRIIAAIAADADINVSDNRIASTGAGVQISGRDASTLLATVNRNRITASEPANSGIGIEFSFSDGGSYSAAALGNVIYGVGGCNCGRNSGIHITTPNFTGEASFTVTNNTIAATEAGAQGLLAVLQGTGDLALEVYNNTLSRIGGGGFRIENYGTGTLAATAGANNSFLNGSRDIFLNVEPFTNLASDPLFVDEAAADYRLRAGSPLIDAGVDDPIGGTTELDAEGDLRRSGAAIDVGAYEFAVAGPVLFLDRARFLGATGATTESWRYVKGSPLDSYRSGNVEFDAIAPSTLNFDEWPADFPADNDIELAINGNEDLDISLVAGFTYAMGIDFDDASGGSTPSTFEITVMTGEAELARFQFDTPQALEQNYIGVWAREPFNRLQIRESSAANENEFFGTVSTSQRPLPRTIFSDRFDSAR</sequence>
<reference evidence="1 2" key="1">
    <citation type="submission" date="2020-02" db="EMBL/GenBank/DDBJ databases">
        <authorList>
            <person name="Zhang X.-Y."/>
        </authorList>
    </citation>
    <scope>NUCLEOTIDE SEQUENCE [LARGE SCALE GENOMIC DNA]</scope>
    <source>
        <strain evidence="1 2">C33</strain>
    </source>
</reference>
<accession>A0A845VA70</accession>
<dbReference type="Gene3D" id="2.160.20.10">
    <property type="entry name" value="Single-stranded right-handed beta-helix, Pectin lyase-like"/>
    <property type="match status" value="1"/>
</dbReference>
<dbReference type="SUPFAM" id="SSF51126">
    <property type="entry name" value="Pectin lyase-like"/>
    <property type="match status" value="1"/>
</dbReference>
<keyword evidence="2" id="KW-1185">Reference proteome</keyword>
<protein>
    <recommendedName>
        <fullName evidence="3">Right handed beta helix domain-containing protein</fullName>
    </recommendedName>
</protein>